<proteinExistence type="predicted"/>
<reference evidence="2 3" key="1">
    <citation type="submission" date="2019-05" db="EMBL/GenBank/DDBJ databases">
        <title>Mikania micrantha, genome provides insights into the molecular mechanism of rapid growth.</title>
        <authorList>
            <person name="Liu B."/>
        </authorList>
    </citation>
    <scope>NUCLEOTIDE SEQUENCE [LARGE SCALE GENOMIC DNA]</scope>
    <source>
        <strain evidence="2">NLD-2019</strain>
        <tissue evidence="2">Leaf</tissue>
    </source>
</reference>
<feature type="compositionally biased region" description="Polar residues" evidence="1">
    <location>
        <begin position="1"/>
        <end position="14"/>
    </location>
</feature>
<gene>
    <name evidence="2" type="ORF">E3N88_04671</name>
</gene>
<dbReference type="AlphaFoldDB" id="A0A5N6PW11"/>
<keyword evidence="3" id="KW-1185">Reference proteome</keyword>
<evidence type="ECO:0000313" key="2">
    <source>
        <dbReference type="EMBL" id="KAD7117403.1"/>
    </source>
</evidence>
<dbReference type="Proteomes" id="UP000326396">
    <property type="component" value="Linkage Group LG10"/>
</dbReference>
<comment type="caution">
    <text evidence="2">The sequence shown here is derived from an EMBL/GenBank/DDBJ whole genome shotgun (WGS) entry which is preliminary data.</text>
</comment>
<evidence type="ECO:0000313" key="3">
    <source>
        <dbReference type="Proteomes" id="UP000326396"/>
    </source>
</evidence>
<organism evidence="2 3">
    <name type="scientific">Mikania micrantha</name>
    <name type="common">bitter vine</name>
    <dbReference type="NCBI Taxonomy" id="192012"/>
    <lineage>
        <taxon>Eukaryota</taxon>
        <taxon>Viridiplantae</taxon>
        <taxon>Streptophyta</taxon>
        <taxon>Embryophyta</taxon>
        <taxon>Tracheophyta</taxon>
        <taxon>Spermatophyta</taxon>
        <taxon>Magnoliopsida</taxon>
        <taxon>eudicotyledons</taxon>
        <taxon>Gunneridae</taxon>
        <taxon>Pentapetalae</taxon>
        <taxon>asterids</taxon>
        <taxon>campanulids</taxon>
        <taxon>Asterales</taxon>
        <taxon>Asteraceae</taxon>
        <taxon>Asteroideae</taxon>
        <taxon>Heliantheae alliance</taxon>
        <taxon>Eupatorieae</taxon>
        <taxon>Mikania</taxon>
    </lineage>
</organism>
<name>A0A5N6PW11_9ASTR</name>
<sequence length="70" mass="7846">MNQFQSRQNPNSNNDESDRTSVVEARVPYGGIAFFETRLRREALEATGKALQHAEVERIPEAVQSGAPSW</sequence>
<feature type="region of interest" description="Disordered" evidence="1">
    <location>
        <begin position="1"/>
        <end position="23"/>
    </location>
</feature>
<protein>
    <submittedName>
        <fullName evidence="2">Uncharacterized protein</fullName>
    </submittedName>
</protein>
<accession>A0A5N6PW11</accession>
<dbReference type="EMBL" id="SZYD01000002">
    <property type="protein sequence ID" value="KAD7117403.1"/>
    <property type="molecule type" value="Genomic_DNA"/>
</dbReference>
<evidence type="ECO:0000256" key="1">
    <source>
        <dbReference type="SAM" id="MobiDB-lite"/>
    </source>
</evidence>